<keyword evidence="1" id="KW-0472">Membrane</keyword>
<keyword evidence="1" id="KW-1133">Transmembrane helix</keyword>
<protein>
    <submittedName>
        <fullName evidence="2">Uncharacterized protein</fullName>
    </submittedName>
</protein>
<dbReference type="Proteomes" id="UP001524478">
    <property type="component" value="Unassembled WGS sequence"/>
</dbReference>
<name>A0ABT1S4W8_9FIRM</name>
<feature type="transmembrane region" description="Helical" evidence="1">
    <location>
        <begin position="165"/>
        <end position="186"/>
    </location>
</feature>
<reference evidence="2 3" key="1">
    <citation type="submission" date="2022-06" db="EMBL/GenBank/DDBJ databases">
        <title>Isolation of gut microbiota from human fecal samples.</title>
        <authorList>
            <person name="Pamer E.G."/>
            <person name="Barat B."/>
            <person name="Waligurski E."/>
            <person name="Medina S."/>
            <person name="Paddock L."/>
            <person name="Mostad J."/>
        </authorList>
    </citation>
    <scope>NUCLEOTIDE SEQUENCE [LARGE SCALE GENOMIC DNA]</scope>
    <source>
        <strain evidence="2 3">DFI.7.95</strain>
    </source>
</reference>
<feature type="transmembrane region" description="Helical" evidence="1">
    <location>
        <begin position="99"/>
        <end position="121"/>
    </location>
</feature>
<evidence type="ECO:0000313" key="3">
    <source>
        <dbReference type="Proteomes" id="UP001524478"/>
    </source>
</evidence>
<gene>
    <name evidence="2" type="ORF">NE686_00315</name>
</gene>
<accession>A0ABT1S4W8</accession>
<comment type="caution">
    <text evidence="2">The sequence shown here is derived from an EMBL/GenBank/DDBJ whole genome shotgun (WGS) entry which is preliminary data.</text>
</comment>
<keyword evidence="1" id="KW-0812">Transmembrane</keyword>
<proteinExistence type="predicted"/>
<evidence type="ECO:0000256" key="1">
    <source>
        <dbReference type="SAM" id="Phobius"/>
    </source>
</evidence>
<organism evidence="2 3">
    <name type="scientific">Tissierella carlieri</name>
    <dbReference type="NCBI Taxonomy" id="689904"/>
    <lineage>
        <taxon>Bacteria</taxon>
        <taxon>Bacillati</taxon>
        <taxon>Bacillota</taxon>
        <taxon>Tissierellia</taxon>
        <taxon>Tissierellales</taxon>
        <taxon>Tissierellaceae</taxon>
        <taxon>Tissierella</taxon>
    </lineage>
</organism>
<evidence type="ECO:0000313" key="2">
    <source>
        <dbReference type="EMBL" id="MCQ4921511.1"/>
    </source>
</evidence>
<dbReference type="RefSeq" id="WP_256310031.1">
    <property type="nucleotide sequence ID" value="NZ_JANGAC010000001.1"/>
</dbReference>
<keyword evidence="3" id="KW-1185">Reference proteome</keyword>
<dbReference type="EMBL" id="JANGAC010000001">
    <property type="protein sequence ID" value="MCQ4921511.1"/>
    <property type="molecule type" value="Genomic_DNA"/>
</dbReference>
<sequence length="223" mass="26032">MKIGVRRVIPKKLTNRKDKQLMKTSANSQKNSNDISTDKELKYFKLFCSFDNLLPIKDYELIDKYKKNFEKEIEGTDIEKLLFQKEQYKYKLNVLEKKLNNNSSFTIITIAISIIIPYFLLFSNLTISIQNIIFKEIINIGTSEVNTTDKLTFLSELKDTLSKDISNASTSTVTLLLISFASIFIYNKYRIFKNSLDSYLLEFKIASIENQLNIMNNEQIKKR</sequence>